<dbReference type="Gene3D" id="3.30.1150.10">
    <property type="match status" value="1"/>
</dbReference>
<gene>
    <name evidence="2" type="ordered locus">TERTU_3225</name>
</gene>
<keyword evidence="3" id="KW-1185">Reference proteome</keyword>
<dbReference type="KEGG" id="ttu:TERTU_3225"/>
<feature type="transmembrane region" description="Helical" evidence="1">
    <location>
        <begin position="14"/>
        <end position="34"/>
    </location>
</feature>
<protein>
    <recommendedName>
        <fullName evidence="4">TonB C-terminal domain-containing protein</fullName>
    </recommendedName>
</protein>
<keyword evidence="1" id="KW-0472">Membrane</keyword>
<evidence type="ECO:0000313" key="3">
    <source>
        <dbReference type="Proteomes" id="UP000009080"/>
    </source>
</evidence>
<evidence type="ECO:0008006" key="4">
    <source>
        <dbReference type="Google" id="ProtNLM"/>
    </source>
</evidence>
<organism evidence="2 3">
    <name type="scientific">Teredinibacter turnerae (strain ATCC 39867 / T7901)</name>
    <dbReference type="NCBI Taxonomy" id="377629"/>
    <lineage>
        <taxon>Bacteria</taxon>
        <taxon>Pseudomonadati</taxon>
        <taxon>Pseudomonadota</taxon>
        <taxon>Gammaproteobacteria</taxon>
        <taxon>Cellvibrionales</taxon>
        <taxon>Cellvibrionaceae</taxon>
        <taxon>Teredinibacter</taxon>
    </lineage>
</organism>
<dbReference type="STRING" id="377629.TERTU_3225"/>
<sequence>MRRFADSSSAVRVFLPWLLAFSLVSALFLAMTLLKRSEFHKEPELTVRKIDVALPPPPPPPPPIEVKAPASAESAIDIGAISDGPEVAFSTSPKMGLTSLQKVEKPEFDFEKMDLRDAMNFDIPTMDVKNLDSIPKAISYKSVKYPRDLVNRGIKRVDTRVEIIIDQRGKAYVKKIVDPVYPEMVPVIRDWVAGVKFSVPRKNGKPVQAIYLYTIQFIYRV</sequence>
<keyword evidence="1" id="KW-1133">Transmembrane helix</keyword>
<dbReference type="eggNOG" id="COG0810">
    <property type="taxonomic scope" value="Bacteria"/>
</dbReference>
<dbReference type="AlphaFoldDB" id="C5BPW6"/>
<proteinExistence type="predicted"/>
<evidence type="ECO:0000256" key="1">
    <source>
        <dbReference type="SAM" id="Phobius"/>
    </source>
</evidence>
<name>C5BPW6_TERTT</name>
<dbReference type="Proteomes" id="UP000009080">
    <property type="component" value="Chromosome"/>
</dbReference>
<dbReference type="RefSeq" id="WP_015820774.1">
    <property type="nucleotide sequence ID" value="NC_012997.1"/>
</dbReference>
<dbReference type="EMBL" id="CP001614">
    <property type="protein sequence ID" value="ACR14660.1"/>
    <property type="molecule type" value="Genomic_DNA"/>
</dbReference>
<dbReference type="HOGENOM" id="CLU_108959_0_0_6"/>
<accession>C5BPW6</accession>
<reference evidence="2 3" key="1">
    <citation type="journal article" date="2009" name="PLoS ONE">
        <title>The complete genome of Teredinibacter turnerae T7901: an intracellular endosymbiont of marine wood-boring bivalves (shipworms).</title>
        <authorList>
            <person name="Yang J.C."/>
            <person name="Madupu R."/>
            <person name="Durkin A.S."/>
            <person name="Ekborg N.A."/>
            <person name="Pedamallu C.S."/>
            <person name="Hostetler J.B."/>
            <person name="Radune D."/>
            <person name="Toms B.S."/>
            <person name="Henrissat B."/>
            <person name="Coutinho P.M."/>
            <person name="Schwarz S."/>
            <person name="Field L."/>
            <person name="Trindade-Silva A.E."/>
            <person name="Soares C.A.G."/>
            <person name="Elshahawi S."/>
            <person name="Hanora A."/>
            <person name="Schmidt E.W."/>
            <person name="Haygood M.G."/>
            <person name="Posfai J."/>
            <person name="Benner J."/>
            <person name="Madinger C."/>
            <person name="Nove J."/>
            <person name="Anton B."/>
            <person name="Chaudhary K."/>
            <person name="Foster J."/>
            <person name="Holman A."/>
            <person name="Kumar S."/>
            <person name="Lessard P.A."/>
            <person name="Luyten Y.A."/>
            <person name="Slatko B."/>
            <person name="Wood N."/>
            <person name="Wu B."/>
            <person name="Teplitski M."/>
            <person name="Mougous J.D."/>
            <person name="Ward N."/>
            <person name="Eisen J.A."/>
            <person name="Badger J.H."/>
            <person name="Distel D.L."/>
        </authorList>
    </citation>
    <scope>NUCLEOTIDE SEQUENCE [LARGE SCALE GENOMIC DNA]</scope>
    <source>
        <strain evidence="3">ATCC 39867 / T7901</strain>
    </source>
</reference>
<keyword evidence="1" id="KW-0812">Transmembrane</keyword>
<evidence type="ECO:0000313" key="2">
    <source>
        <dbReference type="EMBL" id="ACR14660.1"/>
    </source>
</evidence>